<proteinExistence type="predicted"/>
<comment type="caution">
    <text evidence="1">The sequence shown here is derived from an EMBL/GenBank/DDBJ whole genome shotgun (WGS) entry which is preliminary data.</text>
</comment>
<evidence type="ECO:0000313" key="1">
    <source>
        <dbReference type="EMBL" id="MFG6457329.1"/>
    </source>
</evidence>
<evidence type="ECO:0000313" key="2">
    <source>
        <dbReference type="Proteomes" id="UP001606305"/>
    </source>
</evidence>
<accession>A0ABW7G626</accession>
<dbReference type="EMBL" id="JBIGIA010000007">
    <property type="protein sequence ID" value="MFG6457329.1"/>
    <property type="molecule type" value="Genomic_DNA"/>
</dbReference>
<keyword evidence="2" id="KW-1185">Reference proteome</keyword>
<name>A0ABW7G626_9BURK</name>
<sequence>MLDEAVIGMTRLDVDRLVYAVFAGNGLWLRELTANGVQTPMRRRLCRLDSPQARVLFAQRPRLSPPRLGALAVLRRQAAQEAWLLLSSAHALTSLHDPDGVVEREVVLPPGERALGLLSQGDQPPALIVQGSSARLLYRDLPDRREVLIELPDKIAQCSVCPDSGRVALLTQSRQLIVLDGATGTRLLTVHDTAGEATHD</sequence>
<gene>
    <name evidence="1" type="ORF">ACG00X_10845</name>
</gene>
<protein>
    <submittedName>
        <fullName evidence="1">Uncharacterized protein</fullName>
    </submittedName>
</protein>
<dbReference type="Proteomes" id="UP001606305">
    <property type="component" value="Unassembled WGS sequence"/>
</dbReference>
<dbReference type="RefSeq" id="WP_394488169.1">
    <property type="nucleotide sequence ID" value="NZ_JBIGIA010000007.1"/>
</dbReference>
<reference evidence="1 2" key="1">
    <citation type="submission" date="2024-09" db="EMBL/GenBank/DDBJ databases">
        <title>Novel species of the genus Pelomonas and Roseateles isolated from streams.</title>
        <authorList>
            <person name="Lu H."/>
        </authorList>
    </citation>
    <scope>NUCLEOTIDE SEQUENCE [LARGE SCALE GENOMIC DNA]</scope>
    <source>
        <strain evidence="1 2">BYS96W</strain>
    </source>
</reference>
<organism evidence="1 2">
    <name type="scientific">Pelomonas nitida</name>
    <dbReference type="NCBI Taxonomy" id="3299027"/>
    <lineage>
        <taxon>Bacteria</taxon>
        <taxon>Pseudomonadati</taxon>
        <taxon>Pseudomonadota</taxon>
        <taxon>Betaproteobacteria</taxon>
        <taxon>Burkholderiales</taxon>
        <taxon>Sphaerotilaceae</taxon>
        <taxon>Roseateles</taxon>
    </lineage>
</organism>